<reference evidence="3" key="1">
    <citation type="submission" date="2017-10" db="EMBL/GenBank/DDBJ databases">
        <title>Rapid genome shrinkage in a self-fertile nematode reveals novel sperm competition proteins.</title>
        <authorList>
            <person name="Yin D."/>
            <person name="Schwarz E.M."/>
            <person name="Thomas C.G."/>
            <person name="Felde R.L."/>
            <person name="Korf I.F."/>
            <person name="Cutter A.D."/>
            <person name="Schartner C.M."/>
            <person name="Ralston E.J."/>
            <person name="Meyer B.J."/>
            <person name="Haag E.S."/>
        </authorList>
    </citation>
    <scope>NUCLEOTIDE SEQUENCE [LARGE SCALE GENOMIC DNA]</scope>
    <source>
        <strain evidence="3">JU1422</strain>
    </source>
</reference>
<feature type="signal peptide" evidence="1">
    <location>
        <begin position="1"/>
        <end position="36"/>
    </location>
</feature>
<keyword evidence="1" id="KW-0732">Signal</keyword>
<gene>
    <name evidence="2" type="primary">Cnig_chr_V.g21808</name>
    <name evidence="2" type="ORF">B9Z55_021808</name>
</gene>
<keyword evidence="3" id="KW-1185">Reference proteome</keyword>
<dbReference type="AlphaFoldDB" id="A0A2G5TTL0"/>
<accession>A0A2G5TTL0</accession>
<dbReference type="Proteomes" id="UP000230233">
    <property type="component" value="Chromosome V"/>
</dbReference>
<evidence type="ECO:0000256" key="1">
    <source>
        <dbReference type="SAM" id="SignalP"/>
    </source>
</evidence>
<evidence type="ECO:0000313" key="2">
    <source>
        <dbReference type="EMBL" id="PIC30627.1"/>
    </source>
</evidence>
<feature type="chain" id="PRO_5013573019" evidence="1">
    <location>
        <begin position="37"/>
        <end position="96"/>
    </location>
</feature>
<evidence type="ECO:0000313" key="3">
    <source>
        <dbReference type="Proteomes" id="UP000230233"/>
    </source>
</evidence>
<organism evidence="2 3">
    <name type="scientific">Caenorhabditis nigoni</name>
    <dbReference type="NCBI Taxonomy" id="1611254"/>
    <lineage>
        <taxon>Eukaryota</taxon>
        <taxon>Metazoa</taxon>
        <taxon>Ecdysozoa</taxon>
        <taxon>Nematoda</taxon>
        <taxon>Chromadorea</taxon>
        <taxon>Rhabditida</taxon>
        <taxon>Rhabditina</taxon>
        <taxon>Rhabditomorpha</taxon>
        <taxon>Rhabditoidea</taxon>
        <taxon>Rhabditidae</taxon>
        <taxon>Peloderinae</taxon>
        <taxon>Caenorhabditis</taxon>
    </lineage>
</organism>
<name>A0A2G5TTL0_9PELO</name>
<dbReference type="EMBL" id="PDUG01000005">
    <property type="protein sequence ID" value="PIC30627.1"/>
    <property type="molecule type" value="Genomic_DNA"/>
</dbReference>
<sequence>MLVEELHMVFWKKNLLKKMAMIILILACLAIGSAIGQEEEAIIERIKPLPPVNPCKTVKCAAGTQCVLHDAVCRAPPCNPIPTCEPVGCSRCPGKN</sequence>
<proteinExistence type="predicted"/>
<protein>
    <submittedName>
        <fullName evidence="2">Uncharacterized protein</fullName>
    </submittedName>
</protein>
<comment type="caution">
    <text evidence="2">The sequence shown here is derived from an EMBL/GenBank/DDBJ whole genome shotgun (WGS) entry which is preliminary data.</text>
</comment>